<evidence type="ECO:0000313" key="2">
    <source>
        <dbReference type="EMBL" id="KAJ3601648.1"/>
    </source>
</evidence>
<comment type="caution">
    <text evidence="2">The sequence shown here is derived from an EMBL/GenBank/DDBJ whole genome shotgun (WGS) entry which is preliminary data.</text>
</comment>
<organism evidence="2 3">
    <name type="scientific">Muraenolepis orangiensis</name>
    <name type="common">Patagonian moray cod</name>
    <dbReference type="NCBI Taxonomy" id="630683"/>
    <lineage>
        <taxon>Eukaryota</taxon>
        <taxon>Metazoa</taxon>
        <taxon>Chordata</taxon>
        <taxon>Craniata</taxon>
        <taxon>Vertebrata</taxon>
        <taxon>Euteleostomi</taxon>
        <taxon>Actinopterygii</taxon>
        <taxon>Neopterygii</taxon>
        <taxon>Teleostei</taxon>
        <taxon>Neoteleostei</taxon>
        <taxon>Acanthomorphata</taxon>
        <taxon>Zeiogadaria</taxon>
        <taxon>Gadariae</taxon>
        <taxon>Gadiformes</taxon>
        <taxon>Muraenolepidoidei</taxon>
        <taxon>Muraenolepididae</taxon>
        <taxon>Muraenolepis</taxon>
    </lineage>
</organism>
<reference evidence="2" key="1">
    <citation type="submission" date="2022-07" db="EMBL/GenBank/DDBJ databases">
        <title>Chromosome-level genome of Muraenolepis orangiensis.</title>
        <authorList>
            <person name="Kim J."/>
        </authorList>
    </citation>
    <scope>NUCLEOTIDE SEQUENCE</scope>
    <source>
        <strain evidence="2">KU_S4_2022</strain>
        <tissue evidence="2">Muscle</tissue>
    </source>
</reference>
<protein>
    <submittedName>
        <fullName evidence="2">Uncharacterized protein</fullName>
    </submittedName>
</protein>
<keyword evidence="3" id="KW-1185">Reference proteome</keyword>
<feature type="compositionally biased region" description="Basic residues" evidence="1">
    <location>
        <begin position="1"/>
        <end position="15"/>
    </location>
</feature>
<sequence length="70" mass="7411">MRSVHKGSSRRKAHTKPPQSRSAGPPGPGELVVSSAGRSGPQERSPQLHCSVCSYEDSAGPTWRTLAASR</sequence>
<dbReference type="EMBL" id="JANIIK010000047">
    <property type="protein sequence ID" value="KAJ3601648.1"/>
    <property type="molecule type" value="Genomic_DNA"/>
</dbReference>
<gene>
    <name evidence="2" type="ORF">NHX12_032616</name>
</gene>
<evidence type="ECO:0000313" key="3">
    <source>
        <dbReference type="Proteomes" id="UP001148018"/>
    </source>
</evidence>
<dbReference type="AlphaFoldDB" id="A0A9Q0IKV2"/>
<name>A0A9Q0IKV2_9TELE</name>
<proteinExistence type="predicted"/>
<evidence type="ECO:0000256" key="1">
    <source>
        <dbReference type="SAM" id="MobiDB-lite"/>
    </source>
</evidence>
<feature type="region of interest" description="Disordered" evidence="1">
    <location>
        <begin position="1"/>
        <end position="48"/>
    </location>
</feature>
<accession>A0A9Q0IKV2</accession>
<dbReference type="Proteomes" id="UP001148018">
    <property type="component" value="Unassembled WGS sequence"/>
</dbReference>